<sequence>MVKYFLLFTIVSLLIPFNILAQTPSDSIATVSPQVRNRLQLLTNPEILDNIFQRFYRHLQGLVNRLKIINMRIEKRLAKLDVTKTVSDRLKSQFSKITVSLDKISQELTDIEAGWKSIKESKSRDEFQSLRKRLTNLIALIEGVLTDQKNLIKEIKKYKAKVEPTVVNSTNSAVGQ</sequence>
<reference evidence="2 3" key="1">
    <citation type="journal article" date="2016" name="Nat. Commun.">
        <title>Thousands of microbial genomes shed light on interconnected biogeochemical processes in an aquifer system.</title>
        <authorList>
            <person name="Anantharaman K."/>
            <person name="Brown C.T."/>
            <person name="Hug L.A."/>
            <person name="Sharon I."/>
            <person name="Castelle C.J."/>
            <person name="Probst A.J."/>
            <person name="Thomas B.C."/>
            <person name="Singh A."/>
            <person name="Wilkins M.J."/>
            <person name="Karaoz U."/>
            <person name="Brodie E.L."/>
            <person name="Williams K.H."/>
            <person name="Hubbard S.S."/>
            <person name="Banfield J.F."/>
        </authorList>
    </citation>
    <scope>NUCLEOTIDE SEQUENCE [LARGE SCALE GENOMIC DNA]</scope>
</reference>
<accession>A0A1F5YUW4</accession>
<proteinExistence type="predicted"/>
<comment type="caution">
    <text evidence="2">The sequence shown here is derived from an EMBL/GenBank/DDBJ whole genome shotgun (WGS) entry which is preliminary data.</text>
</comment>
<gene>
    <name evidence="2" type="ORF">A2W14_05485</name>
</gene>
<dbReference type="Proteomes" id="UP000176665">
    <property type="component" value="Unassembled WGS sequence"/>
</dbReference>
<evidence type="ECO:0008006" key="4">
    <source>
        <dbReference type="Google" id="ProtNLM"/>
    </source>
</evidence>
<evidence type="ECO:0000313" key="2">
    <source>
        <dbReference type="EMBL" id="OGG03894.1"/>
    </source>
</evidence>
<dbReference type="STRING" id="1798371.A2W14_05485"/>
<feature type="signal peptide" evidence="1">
    <location>
        <begin position="1"/>
        <end position="21"/>
    </location>
</feature>
<dbReference type="EMBL" id="MFJA01000011">
    <property type="protein sequence ID" value="OGG03894.1"/>
    <property type="molecule type" value="Genomic_DNA"/>
</dbReference>
<protein>
    <recommendedName>
        <fullName evidence="4">DUF5667 domain-containing protein</fullName>
    </recommendedName>
</protein>
<keyword evidence="1" id="KW-0732">Signal</keyword>
<feature type="chain" id="PRO_5009522670" description="DUF5667 domain-containing protein" evidence="1">
    <location>
        <begin position="22"/>
        <end position="176"/>
    </location>
</feature>
<dbReference type="AlphaFoldDB" id="A0A1F5YUW4"/>
<evidence type="ECO:0000313" key="3">
    <source>
        <dbReference type="Proteomes" id="UP000176665"/>
    </source>
</evidence>
<evidence type="ECO:0000256" key="1">
    <source>
        <dbReference type="SAM" id="SignalP"/>
    </source>
</evidence>
<name>A0A1F5YUW4_9BACT</name>
<organism evidence="2 3">
    <name type="scientific">Candidatus Gottesmanbacteria bacterium RBG_16_37_8</name>
    <dbReference type="NCBI Taxonomy" id="1798371"/>
    <lineage>
        <taxon>Bacteria</taxon>
        <taxon>Candidatus Gottesmaniibacteriota</taxon>
    </lineage>
</organism>